<gene>
    <name evidence="8" type="ORF">S01H4_40018</name>
</gene>
<evidence type="ECO:0000256" key="6">
    <source>
        <dbReference type="ARBA" id="ARBA00023295"/>
    </source>
</evidence>
<keyword evidence="5" id="KW-0464">Manganese</keyword>
<dbReference type="InterPro" id="IPR001088">
    <property type="entry name" value="Glyco_hydro_4"/>
</dbReference>
<keyword evidence="4" id="KW-0520">NAD</keyword>
<proteinExistence type="predicted"/>
<organism evidence="8">
    <name type="scientific">marine sediment metagenome</name>
    <dbReference type="NCBI Taxonomy" id="412755"/>
    <lineage>
        <taxon>unclassified sequences</taxon>
        <taxon>metagenomes</taxon>
        <taxon>ecological metagenomes</taxon>
    </lineage>
</organism>
<keyword evidence="2" id="KW-0479">Metal-binding</keyword>
<dbReference type="GO" id="GO:0004553">
    <property type="term" value="F:hydrolase activity, hydrolyzing O-glycosyl compounds"/>
    <property type="evidence" value="ECO:0007669"/>
    <property type="project" value="InterPro"/>
</dbReference>
<keyword evidence="6" id="KW-0326">Glycosidase</keyword>
<dbReference type="InterPro" id="IPR022616">
    <property type="entry name" value="Glyco_hydro_4_C"/>
</dbReference>
<feature type="non-terminal residue" evidence="8">
    <location>
        <position position="1"/>
    </location>
</feature>
<comment type="cofactor">
    <cofactor evidence="1">
        <name>NAD(+)</name>
        <dbReference type="ChEBI" id="CHEBI:57540"/>
    </cofactor>
</comment>
<feature type="domain" description="Glycosyl hydrolase family 4 C-terminal" evidence="7">
    <location>
        <begin position="1"/>
        <end position="63"/>
    </location>
</feature>
<dbReference type="Pfam" id="PF11975">
    <property type="entry name" value="Glyco_hydro_4C"/>
    <property type="match status" value="1"/>
</dbReference>
<evidence type="ECO:0000256" key="2">
    <source>
        <dbReference type="ARBA" id="ARBA00022723"/>
    </source>
</evidence>
<accession>X1DF74</accession>
<dbReference type="EMBL" id="BART01021752">
    <property type="protein sequence ID" value="GAH03719.1"/>
    <property type="molecule type" value="Genomic_DNA"/>
</dbReference>
<comment type="caution">
    <text evidence="8">The sequence shown here is derived from an EMBL/GenBank/DDBJ whole genome shotgun (WGS) entry which is preliminary data.</text>
</comment>
<dbReference type="PANTHER" id="PTHR32092">
    <property type="entry name" value="6-PHOSPHO-BETA-GLUCOSIDASE-RELATED"/>
    <property type="match status" value="1"/>
</dbReference>
<evidence type="ECO:0000256" key="3">
    <source>
        <dbReference type="ARBA" id="ARBA00022801"/>
    </source>
</evidence>
<dbReference type="InterPro" id="IPR015955">
    <property type="entry name" value="Lactate_DH/Glyco_Ohase_4_C"/>
</dbReference>
<evidence type="ECO:0000256" key="4">
    <source>
        <dbReference type="ARBA" id="ARBA00023027"/>
    </source>
</evidence>
<dbReference type="GO" id="GO:0046872">
    <property type="term" value="F:metal ion binding"/>
    <property type="evidence" value="ECO:0007669"/>
    <property type="project" value="UniProtKB-KW"/>
</dbReference>
<evidence type="ECO:0000256" key="5">
    <source>
        <dbReference type="ARBA" id="ARBA00023211"/>
    </source>
</evidence>
<reference evidence="8" key="1">
    <citation type="journal article" date="2014" name="Front. Microbiol.">
        <title>High frequency of phylogenetically diverse reductive dehalogenase-homologous genes in deep subseafloor sedimentary metagenomes.</title>
        <authorList>
            <person name="Kawai M."/>
            <person name="Futagami T."/>
            <person name="Toyoda A."/>
            <person name="Takaki Y."/>
            <person name="Nishi S."/>
            <person name="Hori S."/>
            <person name="Arai W."/>
            <person name="Tsubouchi T."/>
            <person name="Morono Y."/>
            <person name="Uchiyama I."/>
            <person name="Ito T."/>
            <person name="Fujiyama A."/>
            <person name="Inagaki F."/>
            <person name="Takami H."/>
        </authorList>
    </citation>
    <scope>NUCLEOTIDE SEQUENCE</scope>
    <source>
        <strain evidence="8">Expedition CK06-06</strain>
    </source>
</reference>
<keyword evidence="3" id="KW-0378">Hydrolase</keyword>
<dbReference type="Gene3D" id="3.90.110.10">
    <property type="entry name" value="Lactate dehydrogenase/glycoside hydrolase, family 4, C-terminal"/>
    <property type="match status" value="1"/>
</dbReference>
<dbReference type="AlphaFoldDB" id="X1DF74"/>
<evidence type="ECO:0000313" key="8">
    <source>
        <dbReference type="EMBL" id="GAH03719.1"/>
    </source>
</evidence>
<evidence type="ECO:0000256" key="1">
    <source>
        <dbReference type="ARBA" id="ARBA00001911"/>
    </source>
</evidence>
<protein>
    <recommendedName>
        <fullName evidence="7">Glycosyl hydrolase family 4 C-terminal domain-containing protein</fullName>
    </recommendedName>
</protein>
<name>X1DF74_9ZZZZ</name>
<sequence length="90" mass="9882">PQDLVIECSAIVNKDGVHGIKLGNIPKNIASILRIEASIQDVCVEAILKESKDLAIACLAMDVNCGSFEMAEAIYNEMTELQKKYLPNFK</sequence>
<dbReference type="GO" id="GO:0016616">
    <property type="term" value="F:oxidoreductase activity, acting on the CH-OH group of donors, NAD or NADP as acceptor"/>
    <property type="evidence" value="ECO:0007669"/>
    <property type="project" value="InterPro"/>
</dbReference>
<evidence type="ECO:0000259" key="7">
    <source>
        <dbReference type="Pfam" id="PF11975"/>
    </source>
</evidence>
<dbReference type="GO" id="GO:0005975">
    <property type="term" value="P:carbohydrate metabolic process"/>
    <property type="evidence" value="ECO:0007669"/>
    <property type="project" value="InterPro"/>
</dbReference>
<dbReference type="SUPFAM" id="SSF56327">
    <property type="entry name" value="LDH C-terminal domain-like"/>
    <property type="match status" value="1"/>
</dbReference>